<keyword evidence="1" id="KW-1133">Transmembrane helix</keyword>
<keyword evidence="1" id="KW-0812">Transmembrane</keyword>
<keyword evidence="3" id="KW-1185">Reference proteome</keyword>
<evidence type="ECO:0000256" key="1">
    <source>
        <dbReference type="SAM" id="Phobius"/>
    </source>
</evidence>
<feature type="transmembrane region" description="Helical" evidence="1">
    <location>
        <begin position="10"/>
        <end position="28"/>
    </location>
</feature>
<reference evidence="3" key="1">
    <citation type="journal article" date="2019" name="Int. J. Syst. Evol. Microbiol.">
        <title>The Global Catalogue of Microorganisms (GCM) 10K type strain sequencing project: providing services to taxonomists for standard genome sequencing and annotation.</title>
        <authorList>
            <consortium name="The Broad Institute Genomics Platform"/>
            <consortium name="The Broad Institute Genome Sequencing Center for Infectious Disease"/>
            <person name="Wu L."/>
            <person name="Ma J."/>
        </authorList>
    </citation>
    <scope>NUCLEOTIDE SEQUENCE [LARGE SCALE GENOMIC DNA]</scope>
    <source>
        <strain evidence="3">NBRC 105857</strain>
    </source>
</reference>
<comment type="caution">
    <text evidence="2">The sequence shown here is derived from an EMBL/GenBank/DDBJ whole genome shotgun (WGS) entry which is preliminary data.</text>
</comment>
<dbReference type="RefSeq" id="WP_284280119.1">
    <property type="nucleotide sequence ID" value="NZ_BSOJ01000007.1"/>
</dbReference>
<dbReference type="Proteomes" id="UP001156664">
    <property type="component" value="Unassembled WGS sequence"/>
</dbReference>
<gene>
    <name evidence="2" type="ORF">GCM10007875_07810</name>
</gene>
<sequence length="185" mass="20549">MLIVLPSEELLVRFTGLVAALLSMWGYIEVTEQKTKTLFAISSVVWGVQYVLLGSATGAAIMVLAAVRQGVSVYAMHMSLRQKQLFAGVFTITAFVLTGLTAHIWYQSMVPLAATLIGTWSFFFCSNENIRRWTLLSNGMWAVHAVIFRSWELLACMIVLNVANLYGLYKISAARRLDPLSPSTH</sequence>
<keyword evidence="1" id="KW-0472">Membrane</keyword>
<evidence type="ECO:0000313" key="3">
    <source>
        <dbReference type="Proteomes" id="UP001156664"/>
    </source>
</evidence>
<proteinExistence type="predicted"/>
<evidence type="ECO:0000313" key="2">
    <source>
        <dbReference type="EMBL" id="GLR25693.1"/>
    </source>
</evidence>
<name>A0ABQ5YRY5_9BURK</name>
<dbReference type="EMBL" id="BSOJ01000007">
    <property type="protein sequence ID" value="GLR25693.1"/>
    <property type="molecule type" value="Genomic_DNA"/>
</dbReference>
<dbReference type="Pfam" id="PF10688">
    <property type="entry name" value="Imp-YgjV"/>
    <property type="match status" value="1"/>
</dbReference>
<accession>A0ABQ5YRY5</accession>
<feature type="transmembrane region" description="Helical" evidence="1">
    <location>
        <begin position="40"/>
        <end position="64"/>
    </location>
</feature>
<protein>
    <recommendedName>
        <fullName evidence="4">YgjV family protein</fullName>
    </recommendedName>
</protein>
<feature type="transmembrane region" description="Helical" evidence="1">
    <location>
        <begin position="85"/>
        <end position="106"/>
    </location>
</feature>
<organism evidence="2 3">
    <name type="scientific">Limnobacter litoralis</name>
    <dbReference type="NCBI Taxonomy" id="481366"/>
    <lineage>
        <taxon>Bacteria</taxon>
        <taxon>Pseudomonadati</taxon>
        <taxon>Pseudomonadota</taxon>
        <taxon>Betaproteobacteria</taxon>
        <taxon>Burkholderiales</taxon>
        <taxon>Burkholderiaceae</taxon>
        <taxon>Limnobacter</taxon>
    </lineage>
</organism>
<feature type="transmembrane region" description="Helical" evidence="1">
    <location>
        <begin position="151"/>
        <end position="169"/>
    </location>
</feature>
<evidence type="ECO:0008006" key="4">
    <source>
        <dbReference type="Google" id="ProtNLM"/>
    </source>
</evidence>
<dbReference type="InterPro" id="IPR019629">
    <property type="entry name" value="Uncharacterised_HI1736/YgjV"/>
</dbReference>